<gene>
    <name evidence="3" type="ORF">CKO45_19095</name>
</gene>
<name>A0ABS1D0L2_9PROT</name>
<proteinExistence type="predicted"/>
<evidence type="ECO:0008006" key="5">
    <source>
        <dbReference type="Google" id="ProtNLM"/>
    </source>
</evidence>
<feature type="signal peptide" evidence="2">
    <location>
        <begin position="1"/>
        <end position="25"/>
    </location>
</feature>
<feature type="chain" id="PRO_5047486050" description="Lipoprotein" evidence="2">
    <location>
        <begin position="26"/>
        <end position="117"/>
    </location>
</feature>
<keyword evidence="4" id="KW-1185">Reference proteome</keyword>
<feature type="region of interest" description="Disordered" evidence="1">
    <location>
        <begin position="98"/>
        <end position="117"/>
    </location>
</feature>
<dbReference type="Proteomes" id="UP000697995">
    <property type="component" value="Unassembled WGS sequence"/>
</dbReference>
<dbReference type="PROSITE" id="PS51257">
    <property type="entry name" value="PROKAR_LIPOPROTEIN"/>
    <property type="match status" value="1"/>
</dbReference>
<sequence length="117" mass="12270">MHPTRTLLLLSLLAALGGCAEIAAALCHGQAQRAGLFLGTRYAGTSCSSSPGYVRKGRVTPGTTVCTPNFTPVYQWNEASDRTYAVCMAEVARRYPPRAAAAPRQADAAAGKDGMPL</sequence>
<protein>
    <recommendedName>
        <fullName evidence="5">Lipoprotein</fullName>
    </recommendedName>
</protein>
<dbReference type="EMBL" id="NRSG01000168">
    <property type="protein sequence ID" value="MBK1660338.1"/>
    <property type="molecule type" value="Genomic_DNA"/>
</dbReference>
<organism evidence="3 4">
    <name type="scientific">Paracraurococcus ruber</name>
    <dbReference type="NCBI Taxonomy" id="77675"/>
    <lineage>
        <taxon>Bacteria</taxon>
        <taxon>Pseudomonadati</taxon>
        <taxon>Pseudomonadota</taxon>
        <taxon>Alphaproteobacteria</taxon>
        <taxon>Acetobacterales</taxon>
        <taxon>Roseomonadaceae</taxon>
        <taxon>Paracraurococcus</taxon>
    </lineage>
</organism>
<accession>A0ABS1D0L2</accession>
<dbReference type="RefSeq" id="WP_133219738.1">
    <property type="nucleotide sequence ID" value="NZ_NRSG01000168.1"/>
</dbReference>
<keyword evidence="2" id="KW-0732">Signal</keyword>
<evidence type="ECO:0000313" key="4">
    <source>
        <dbReference type="Proteomes" id="UP000697995"/>
    </source>
</evidence>
<reference evidence="3 4" key="1">
    <citation type="journal article" date="2020" name="Microorganisms">
        <title>Osmotic Adaptation and Compatible Solute Biosynthesis of Phototrophic Bacteria as Revealed from Genome Analyses.</title>
        <authorList>
            <person name="Imhoff J.F."/>
            <person name="Rahn T."/>
            <person name="Kunzel S."/>
            <person name="Keller A."/>
            <person name="Neulinger S.C."/>
        </authorList>
    </citation>
    <scope>NUCLEOTIDE SEQUENCE [LARGE SCALE GENOMIC DNA]</scope>
    <source>
        <strain evidence="3 4">DSM 15382</strain>
    </source>
</reference>
<evidence type="ECO:0000256" key="1">
    <source>
        <dbReference type="SAM" id="MobiDB-lite"/>
    </source>
</evidence>
<evidence type="ECO:0000256" key="2">
    <source>
        <dbReference type="SAM" id="SignalP"/>
    </source>
</evidence>
<feature type="compositionally biased region" description="Low complexity" evidence="1">
    <location>
        <begin position="98"/>
        <end position="109"/>
    </location>
</feature>
<evidence type="ECO:0000313" key="3">
    <source>
        <dbReference type="EMBL" id="MBK1660338.1"/>
    </source>
</evidence>
<comment type="caution">
    <text evidence="3">The sequence shown here is derived from an EMBL/GenBank/DDBJ whole genome shotgun (WGS) entry which is preliminary data.</text>
</comment>